<dbReference type="Proteomes" id="UP001139089">
    <property type="component" value="Unassembled WGS sequence"/>
</dbReference>
<evidence type="ECO:0000256" key="6">
    <source>
        <dbReference type="ARBA" id="ARBA00022723"/>
    </source>
</evidence>
<evidence type="ECO:0000256" key="4">
    <source>
        <dbReference type="ARBA" id="ARBA00022670"/>
    </source>
</evidence>
<dbReference type="GO" id="GO:0030178">
    <property type="term" value="P:negative regulation of Wnt signaling pathway"/>
    <property type="evidence" value="ECO:0007669"/>
    <property type="project" value="InterPro"/>
</dbReference>
<dbReference type="InterPro" id="IPR002816">
    <property type="entry name" value="TraB/PrgY/GumN_fam"/>
</dbReference>
<keyword evidence="5" id="KW-0812">Transmembrane</keyword>
<name>A0A9X1NPE2_9HYPH</name>
<comment type="caution">
    <text evidence="13">The sequence shown here is derived from an EMBL/GenBank/DDBJ whole genome shotgun (WGS) entry which is preliminary data.</text>
</comment>
<gene>
    <name evidence="13" type="ORF">LRX75_04640</name>
</gene>
<dbReference type="PANTHER" id="PTHR31120:SF6">
    <property type="entry name" value="METALLOPROTEASE TIKI HOMOLOG"/>
    <property type="match status" value="1"/>
</dbReference>
<evidence type="ECO:0000313" key="13">
    <source>
        <dbReference type="EMBL" id="MCD7108330.1"/>
    </source>
</evidence>
<dbReference type="GO" id="GO:0006508">
    <property type="term" value="P:proteolysis"/>
    <property type="evidence" value="ECO:0007669"/>
    <property type="project" value="UniProtKB-KW"/>
</dbReference>
<evidence type="ECO:0000256" key="11">
    <source>
        <dbReference type="ARBA" id="ARBA00023136"/>
    </source>
</evidence>
<reference evidence="13" key="1">
    <citation type="submission" date="2021-12" db="EMBL/GenBank/DDBJ databases">
        <authorList>
            <person name="Li Y."/>
        </authorList>
    </citation>
    <scope>NUCLEOTIDE SEQUENCE</scope>
    <source>
        <strain evidence="13">DKSPLA3</strain>
    </source>
</reference>
<keyword evidence="6" id="KW-0479">Metal-binding</keyword>
<evidence type="ECO:0000256" key="2">
    <source>
        <dbReference type="ARBA" id="ARBA00001941"/>
    </source>
</evidence>
<evidence type="ECO:0000313" key="14">
    <source>
        <dbReference type="Proteomes" id="UP001139089"/>
    </source>
</evidence>
<evidence type="ECO:0000256" key="1">
    <source>
        <dbReference type="ARBA" id="ARBA00001936"/>
    </source>
</evidence>
<dbReference type="AlphaFoldDB" id="A0A9X1NPE2"/>
<dbReference type="GO" id="GO:0046872">
    <property type="term" value="F:metal ion binding"/>
    <property type="evidence" value="ECO:0007669"/>
    <property type="project" value="UniProtKB-KW"/>
</dbReference>
<dbReference type="PANTHER" id="PTHR31120">
    <property type="entry name" value="METALLOPROTEASE TIKI"/>
    <property type="match status" value="1"/>
</dbReference>
<comment type="cofactor">
    <cofactor evidence="2">
        <name>Co(2+)</name>
        <dbReference type="ChEBI" id="CHEBI:48828"/>
    </cofactor>
</comment>
<comment type="subcellular location">
    <subcellularLocation>
        <location evidence="3">Membrane</location>
        <topology evidence="3">Single-pass type I membrane protein</topology>
    </subcellularLocation>
</comment>
<evidence type="ECO:0000256" key="7">
    <source>
        <dbReference type="ARBA" id="ARBA00022729"/>
    </source>
</evidence>
<dbReference type="InterPro" id="IPR040230">
    <property type="entry name" value="TIKI1/2-like"/>
</dbReference>
<comment type="cofactor">
    <cofactor evidence="1">
        <name>Mn(2+)</name>
        <dbReference type="ChEBI" id="CHEBI:29035"/>
    </cofactor>
</comment>
<keyword evidence="9" id="KW-1133">Transmembrane helix</keyword>
<evidence type="ECO:0000256" key="9">
    <source>
        <dbReference type="ARBA" id="ARBA00022989"/>
    </source>
</evidence>
<evidence type="ECO:0000256" key="10">
    <source>
        <dbReference type="ARBA" id="ARBA00023049"/>
    </source>
</evidence>
<keyword evidence="14" id="KW-1185">Reference proteome</keyword>
<accession>A0A9X1NPE2</accession>
<dbReference type="GO" id="GO:0016020">
    <property type="term" value="C:membrane"/>
    <property type="evidence" value="ECO:0007669"/>
    <property type="project" value="UniProtKB-SubCell"/>
</dbReference>
<keyword evidence="7" id="KW-0732">Signal</keyword>
<organism evidence="13 14">
    <name type="scientific">Rhizobium quercicola</name>
    <dbReference type="NCBI Taxonomy" id="2901226"/>
    <lineage>
        <taxon>Bacteria</taxon>
        <taxon>Pseudomonadati</taxon>
        <taxon>Pseudomonadota</taxon>
        <taxon>Alphaproteobacteria</taxon>
        <taxon>Hyphomicrobiales</taxon>
        <taxon>Rhizobiaceae</taxon>
        <taxon>Rhizobium/Agrobacterium group</taxon>
        <taxon>Rhizobium</taxon>
    </lineage>
</organism>
<protein>
    <submittedName>
        <fullName evidence="13">TraB/GumN family protein</fullName>
    </submittedName>
</protein>
<dbReference type="GO" id="GO:0004222">
    <property type="term" value="F:metalloendopeptidase activity"/>
    <property type="evidence" value="ECO:0007669"/>
    <property type="project" value="TreeGrafter"/>
</dbReference>
<evidence type="ECO:0000256" key="12">
    <source>
        <dbReference type="ARBA" id="ARBA00023180"/>
    </source>
</evidence>
<proteinExistence type="predicted"/>
<keyword evidence="11" id="KW-0472">Membrane</keyword>
<evidence type="ECO:0000256" key="5">
    <source>
        <dbReference type="ARBA" id="ARBA00022692"/>
    </source>
</evidence>
<dbReference type="CDD" id="cd14789">
    <property type="entry name" value="Tiki"/>
    <property type="match status" value="1"/>
</dbReference>
<keyword evidence="4" id="KW-0645">Protease</keyword>
<keyword evidence="8" id="KW-0378">Hydrolase</keyword>
<keyword evidence="10" id="KW-0482">Metalloprotease</keyword>
<sequence>MPATTPTRGPLSAPLARFLVDTLVSLAALLPVILLAALVAACLNVGSARAQETACNGVNLLESWQKAAPDRVARVTAEAALVPNGTGTFWKIEKPGVPASYLLGTMHVTDPRVLAMPQGAPDAFAGAATVIVESDEILDERRAQAALFSDPSLTMFTDGSTIESYLDADQKVILTEGLKARGLPLAAVARMKPWMIASFVSLPPCELSRKAGGAVFLDQKLAQDAVATGKTLKGLETMVEQIHALNDLPMAFHISALVDTLKLGNLVEDAMETTTELYLEGRIATIMPMLKAASETVEGSDSEQESVAFEQRIVTDRNHVMATRARPSLDAGNAFMAVGALHLPGPEGVIELLRKDGFTLTAMP</sequence>
<evidence type="ECO:0000256" key="3">
    <source>
        <dbReference type="ARBA" id="ARBA00004479"/>
    </source>
</evidence>
<evidence type="ECO:0000256" key="8">
    <source>
        <dbReference type="ARBA" id="ARBA00022801"/>
    </source>
</evidence>
<keyword evidence="12" id="KW-0325">Glycoprotein</keyword>
<dbReference type="Pfam" id="PF01963">
    <property type="entry name" value="TraB_PrgY_gumN"/>
    <property type="match status" value="1"/>
</dbReference>
<dbReference type="EMBL" id="JAJOZR010000002">
    <property type="protein sequence ID" value="MCD7108330.1"/>
    <property type="molecule type" value="Genomic_DNA"/>
</dbReference>